<dbReference type="Gene3D" id="6.10.140.1830">
    <property type="match status" value="1"/>
</dbReference>
<dbReference type="GO" id="GO:0016491">
    <property type="term" value="F:oxidoreductase activity"/>
    <property type="evidence" value="ECO:0007669"/>
    <property type="project" value="InterPro"/>
</dbReference>
<feature type="domain" description="Carrier" evidence="10">
    <location>
        <begin position="1435"/>
        <end position="1510"/>
    </location>
</feature>
<keyword evidence="5" id="KW-0808">Transferase</keyword>
<dbReference type="InterPro" id="IPR020841">
    <property type="entry name" value="PKS_Beta-ketoAc_synthase_dom"/>
</dbReference>
<dbReference type="InterPro" id="IPR020843">
    <property type="entry name" value="ER"/>
</dbReference>
<comment type="pathway">
    <text evidence="2">Antibiotic biosynthesis.</text>
</comment>
<reference evidence="13 14" key="2">
    <citation type="journal article" date="2015" name="Stand. Genomic Sci.">
        <title>Draft genome sequence of marine-derived Streptomyces sp. TP-A0598, a producer of anti-MRSA antibiotic lydicamycins.</title>
        <authorList>
            <person name="Komaki H."/>
            <person name="Ichikawa N."/>
            <person name="Hosoyama A."/>
            <person name="Fujita N."/>
            <person name="Igarashi Y."/>
        </authorList>
    </citation>
    <scope>NUCLEOTIDE SEQUENCE [LARGE SCALE GENOMIC DNA]</scope>
    <source>
        <strain evidence="13 14">NBRC 110027</strain>
    </source>
</reference>
<reference evidence="14" key="1">
    <citation type="submission" date="2014-09" db="EMBL/GenBank/DDBJ databases">
        <title>Whole genome shotgun sequence of Streptomyces sp. NBRC 110027.</title>
        <authorList>
            <person name="Komaki H."/>
            <person name="Ichikawa N."/>
            <person name="Katano-Makiyama Y."/>
            <person name="Hosoyama A."/>
            <person name="Hashimoto M."/>
            <person name="Uohara A."/>
            <person name="Kitahashi Y."/>
            <person name="Ohji S."/>
            <person name="Kimura A."/>
            <person name="Yamazoe A."/>
            <person name="Igarashi Y."/>
            <person name="Fujita N."/>
        </authorList>
    </citation>
    <scope>NUCLEOTIDE SEQUENCE [LARGE SCALE GENOMIC DNA]</scope>
    <source>
        <strain evidence="14">NBRC 110027</strain>
    </source>
</reference>
<dbReference type="Gene3D" id="3.40.366.10">
    <property type="entry name" value="Malonyl-Coenzyme A Acyl Carrier Protein, domain 2"/>
    <property type="match status" value="2"/>
</dbReference>
<keyword evidence="3" id="KW-0596">Phosphopantetheine</keyword>
<keyword evidence="4" id="KW-0597">Phosphoprotein</keyword>
<dbReference type="CDD" id="cd00833">
    <property type="entry name" value="PKS"/>
    <property type="match status" value="2"/>
</dbReference>
<dbReference type="SMART" id="SM01294">
    <property type="entry name" value="PKS_PP_betabranch"/>
    <property type="match status" value="2"/>
</dbReference>
<dbReference type="FunFam" id="1.10.1200.10:FF:000007">
    <property type="entry name" value="Probable polyketide synthase pks17"/>
    <property type="match status" value="2"/>
</dbReference>
<accession>A0A0P4R531</accession>
<dbReference type="InterPro" id="IPR009081">
    <property type="entry name" value="PP-bd_ACP"/>
</dbReference>
<comment type="cofactor">
    <cofactor evidence="1">
        <name>pantetheine 4'-phosphate</name>
        <dbReference type="ChEBI" id="CHEBI:47942"/>
    </cofactor>
</comment>
<dbReference type="InterPro" id="IPR057326">
    <property type="entry name" value="KR_dom"/>
</dbReference>
<dbReference type="InterPro" id="IPR011032">
    <property type="entry name" value="GroES-like_sf"/>
</dbReference>
<feature type="region of interest" description="N-terminal hotdog fold" evidence="9">
    <location>
        <begin position="2426"/>
        <end position="2552"/>
    </location>
</feature>
<proteinExistence type="predicted"/>
<keyword evidence="7" id="KW-0511">Multifunctional enzyme</keyword>
<dbReference type="InterPro" id="IPR042104">
    <property type="entry name" value="PKS_dehydratase_sf"/>
</dbReference>
<keyword evidence="6" id="KW-0045">Antibiotic biosynthesis</keyword>
<dbReference type="SUPFAM" id="SSF50129">
    <property type="entry name" value="GroES-like"/>
    <property type="match status" value="1"/>
</dbReference>
<evidence type="ECO:0000256" key="6">
    <source>
        <dbReference type="ARBA" id="ARBA00023194"/>
    </source>
</evidence>
<dbReference type="InterPro" id="IPR020807">
    <property type="entry name" value="PKS_DH"/>
</dbReference>
<dbReference type="Pfam" id="PF08659">
    <property type="entry name" value="KR"/>
    <property type="match status" value="2"/>
</dbReference>
<dbReference type="InterPro" id="IPR050091">
    <property type="entry name" value="PKS_NRPS_Biosynth_Enz"/>
</dbReference>
<feature type="active site" description="Proton donor; for dehydratase activity" evidence="9">
    <location>
        <position position="2625"/>
    </location>
</feature>
<dbReference type="SMART" id="SM00826">
    <property type="entry name" value="PKS_DH"/>
    <property type="match status" value="1"/>
</dbReference>
<gene>
    <name evidence="13" type="ORF">TPA0598_03_00790</name>
</gene>
<evidence type="ECO:0000256" key="4">
    <source>
        <dbReference type="ARBA" id="ARBA00022553"/>
    </source>
</evidence>
<dbReference type="Gene3D" id="3.40.50.11460">
    <property type="match status" value="1"/>
</dbReference>
<dbReference type="Pfam" id="PF08240">
    <property type="entry name" value="ADH_N"/>
    <property type="match status" value="1"/>
</dbReference>
<comment type="caution">
    <text evidence="13">The sequence shown here is derived from an EMBL/GenBank/DDBJ whole genome shotgun (WGS) entry which is preliminary data.</text>
</comment>
<evidence type="ECO:0000259" key="12">
    <source>
        <dbReference type="PROSITE" id="PS52019"/>
    </source>
</evidence>
<feature type="domain" description="Carrier" evidence="10">
    <location>
        <begin position="3506"/>
        <end position="3581"/>
    </location>
</feature>
<dbReference type="PROSITE" id="PS00606">
    <property type="entry name" value="KS3_1"/>
    <property type="match status" value="2"/>
</dbReference>
<dbReference type="SUPFAM" id="SSF53901">
    <property type="entry name" value="Thiolase-like"/>
    <property type="match status" value="2"/>
</dbReference>
<dbReference type="InterPro" id="IPR055123">
    <property type="entry name" value="SpnB-like_Rossmann"/>
</dbReference>
<dbReference type="Pfam" id="PF14765">
    <property type="entry name" value="PS-DH"/>
    <property type="match status" value="1"/>
</dbReference>
<dbReference type="FunFam" id="3.40.50.720:FF:000209">
    <property type="entry name" value="Polyketide synthase Pks12"/>
    <property type="match status" value="1"/>
</dbReference>
<organism evidence="13 14">
    <name type="scientific">Streptomyces lydicamycinicus</name>
    <dbReference type="NCBI Taxonomy" id="1546107"/>
    <lineage>
        <taxon>Bacteria</taxon>
        <taxon>Bacillati</taxon>
        <taxon>Actinomycetota</taxon>
        <taxon>Actinomycetes</taxon>
        <taxon>Kitasatosporales</taxon>
        <taxon>Streptomycetaceae</taxon>
        <taxon>Streptomyces</taxon>
    </lineage>
</organism>
<evidence type="ECO:0000259" key="11">
    <source>
        <dbReference type="PROSITE" id="PS52004"/>
    </source>
</evidence>
<dbReference type="InterPro" id="IPR016039">
    <property type="entry name" value="Thiolase-like"/>
</dbReference>
<dbReference type="PANTHER" id="PTHR43775">
    <property type="entry name" value="FATTY ACID SYNTHASE"/>
    <property type="match status" value="1"/>
</dbReference>
<dbReference type="InterPro" id="IPR001227">
    <property type="entry name" value="Ac_transferase_dom_sf"/>
</dbReference>
<evidence type="ECO:0000256" key="7">
    <source>
        <dbReference type="ARBA" id="ARBA00023268"/>
    </source>
</evidence>
<evidence type="ECO:0000256" key="3">
    <source>
        <dbReference type="ARBA" id="ARBA00022450"/>
    </source>
</evidence>
<dbReference type="InterPro" id="IPR032821">
    <property type="entry name" value="PKS_assoc"/>
</dbReference>
<dbReference type="GO" id="GO:0033068">
    <property type="term" value="P:macrolide biosynthetic process"/>
    <property type="evidence" value="ECO:0007669"/>
    <property type="project" value="UniProtKB-ARBA"/>
</dbReference>
<keyword evidence="8" id="KW-0012">Acyltransferase</keyword>
<evidence type="ECO:0000256" key="9">
    <source>
        <dbReference type="PROSITE-ProRule" id="PRU01363"/>
    </source>
</evidence>
<evidence type="ECO:0000256" key="2">
    <source>
        <dbReference type="ARBA" id="ARBA00004792"/>
    </source>
</evidence>
<dbReference type="PANTHER" id="PTHR43775:SF51">
    <property type="entry name" value="INACTIVE PHENOLPHTHIOCEROL SYNTHESIS POLYKETIDE SYNTHASE TYPE I PKS1-RELATED"/>
    <property type="match status" value="1"/>
</dbReference>
<dbReference type="FunFam" id="3.40.47.10:FF:000019">
    <property type="entry name" value="Polyketide synthase type I"/>
    <property type="match status" value="2"/>
</dbReference>
<dbReference type="Pfam" id="PF00550">
    <property type="entry name" value="PP-binding"/>
    <property type="match status" value="2"/>
</dbReference>
<dbReference type="SUPFAM" id="SSF55048">
    <property type="entry name" value="Probable ACP-binding domain of malonyl-CoA ACP transacylase"/>
    <property type="match status" value="2"/>
</dbReference>
<dbReference type="Pfam" id="PF00698">
    <property type="entry name" value="Acyl_transf_1"/>
    <property type="match status" value="2"/>
</dbReference>
<dbReference type="SUPFAM" id="SSF51735">
    <property type="entry name" value="NAD(P)-binding Rossmann-fold domains"/>
    <property type="match status" value="5"/>
</dbReference>
<dbReference type="InterPro" id="IPR049551">
    <property type="entry name" value="PKS_DH_C"/>
</dbReference>
<protein>
    <submittedName>
        <fullName evidence="13">Polyketide synthase</fullName>
    </submittedName>
</protein>
<dbReference type="InterPro" id="IPR014031">
    <property type="entry name" value="Ketoacyl_synth_C"/>
</dbReference>
<dbReference type="SMART" id="SM00825">
    <property type="entry name" value="PKS_KS"/>
    <property type="match status" value="2"/>
</dbReference>
<dbReference type="SUPFAM" id="SSF47336">
    <property type="entry name" value="ACP-like"/>
    <property type="match status" value="2"/>
</dbReference>
<dbReference type="CDD" id="cd08952">
    <property type="entry name" value="KR_1_SDR_x"/>
    <property type="match status" value="1"/>
</dbReference>
<dbReference type="Pfam" id="PF02801">
    <property type="entry name" value="Ketoacyl-synt_C"/>
    <property type="match status" value="2"/>
</dbReference>
<dbReference type="InterPro" id="IPR049900">
    <property type="entry name" value="PKS_mFAS_DH"/>
</dbReference>
<dbReference type="Pfam" id="PF21089">
    <property type="entry name" value="PKS_DH_N"/>
    <property type="match status" value="1"/>
</dbReference>
<dbReference type="Gene3D" id="3.90.180.10">
    <property type="entry name" value="Medium-chain alcohol dehydrogenases, catalytic domain"/>
    <property type="match status" value="1"/>
</dbReference>
<feature type="domain" description="Ketosynthase family 3 (KS3)" evidence="11">
    <location>
        <begin position="33"/>
        <end position="443"/>
    </location>
</feature>
<dbReference type="InterPro" id="IPR018201">
    <property type="entry name" value="Ketoacyl_synth_AS"/>
</dbReference>
<dbReference type="InterPro" id="IPR020806">
    <property type="entry name" value="PKS_PP-bd"/>
</dbReference>
<dbReference type="InterPro" id="IPR015083">
    <property type="entry name" value="NorB/c/GfsB-D-like_docking"/>
</dbReference>
<dbReference type="Pfam" id="PF00109">
    <property type="entry name" value="ketoacyl-synt"/>
    <property type="match status" value="2"/>
</dbReference>
<evidence type="ECO:0000256" key="1">
    <source>
        <dbReference type="ARBA" id="ARBA00001957"/>
    </source>
</evidence>
<dbReference type="GO" id="GO:0006633">
    <property type="term" value="P:fatty acid biosynthetic process"/>
    <property type="evidence" value="ECO:0007669"/>
    <property type="project" value="InterPro"/>
</dbReference>
<dbReference type="PROSITE" id="PS52004">
    <property type="entry name" value="KS3_2"/>
    <property type="match status" value="2"/>
</dbReference>
<dbReference type="InterPro" id="IPR016035">
    <property type="entry name" value="Acyl_Trfase/lysoPLipase"/>
</dbReference>
<dbReference type="Gene3D" id="3.10.129.110">
    <property type="entry name" value="Polyketide synthase dehydratase"/>
    <property type="match status" value="1"/>
</dbReference>
<dbReference type="InterPro" id="IPR016036">
    <property type="entry name" value="Malonyl_transacylase_ACP-bd"/>
</dbReference>
<dbReference type="OrthoDB" id="9778690at2"/>
<feature type="domain" description="PKS/mFAS DH" evidence="12">
    <location>
        <begin position="2426"/>
        <end position="2703"/>
    </location>
</feature>
<evidence type="ECO:0000256" key="8">
    <source>
        <dbReference type="ARBA" id="ARBA00023315"/>
    </source>
</evidence>
<evidence type="ECO:0000313" key="13">
    <source>
        <dbReference type="EMBL" id="GAO07618.1"/>
    </source>
</evidence>
<dbReference type="InterPro" id="IPR013154">
    <property type="entry name" value="ADH-like_N"/>
</dbReference>
<dbReference type="Pfam" id="PF08990">
    <property type="entry name" value="Docking"/>
    <property type="match status" value="1"/>
</dbReference>
<dbReference type="GO" id="GO:0031177">
    <property type="term" value="F:phosphopantetheine binding"/>
    <property type="evidence" value="ECO:0007669"/>
    <property type="project" value="InterPro"/>
</dbReference>
<dbReference type="PROSITE" id="PS50075">
    <property type="entry name" value="CARRIER"/>
    <property type="match status" value="2"/>
</dbReference>
<dbReference type="EMBL" id="BBNO01000003">
    <property type="protein sequence ID" value="GAO07618.1"/>
    <property type="molecule type" value="Genomic_DNA"/>
</dbReference>
<dbReference type="Gene3D" id="3.40.50.720">
    <property type="entry name" value="NAD(P)-binding Rossmann-like Domain"/>
    <property type="match status" value="2"/>
</dbReference>
<dbReference type="GO" id="GO:0004312">
    <property type="term" value="F:fatty acid synthase activity"/>
    <property type="evidence" value="ECO:0007669"/>
    <property type="project" value="TreeGrafter"/>
</dbReference>
<dbReference type="FunFam" id="3.40.366.10:FF:000002">
    <property type="entry name" value="Probable polyketide synthase 2"/>
    <property type="match status" value="2"/>
</dbReference>
<feature type="active site" description="Proton acceptor; for dehydratase activity" evidence="9">
    <location>
        <position position="2458"/>
    </location>
</feature>
<feature type="domain" description="Ketosynthase family 3 (KS3)" evidence="11">
    <location>
        <begin position="1528"/>
        <end position="1954"/>
    </location>
</feature>
<dbReference type="Pfam" id="PF18369">
    <property type="entry name" value="PKS_DE"/>
    <property type="match status" value="1"/>
</dbReference>
<sequence>MANEEKLREYLKRMTADLYETRQRLQDAQEKSHEPLAIVGMSCRFPGGVASPEDLWRLLDAGGEGITGFPVDRGWDTEGLYDPTGRAEGTSYAKEGGFLHEAADFDPAFFGISPKDAAAVDPQQRLLLETSWEALERAGIDPASLRGSRTGVFAGLMYHDYFGSTSSGSALSGRVAYNFGFEGPAITVDTACSSSLVALHLAGHALRKGDCSLALVGGVTVMATPWTFIEFSRQRGLAADGRCKSFADAADGTGWAEGAGVLLVEKLSDARRNGHPVLAVVRGTAVNSDGASNGLSAPNGPAQQRVIEQALVNAGLAPGQIDAVEAHGTGTTLGDPIEAQALLASYGQDRERPLWLGSVKSNIGHTQAAAGVAGIMKMVLAMRHGVLPKTLHVDRPSTHVDWTAGAVELLTDAREWPRTGQPRRAAVSSFGFSGTNAHVVLEQAEAVAAVGTDAAAGAESAAEPLPTAGPVPWVLSARSEEALAAQAGRIASFAEGRPETTPADIGWSLVNTRSALEHRAVVLGADRDGLLSAARGLAAGRRPAGVVADVVADGKLGVLFTGQGSQRPGMGRELYATYPVFARAFDEVCAAFDGRLPKPLREVVHGASELLDQTQYTQAALFALEVALYRLTESWGLAPDLLMGHSIGEVTAAHVAGVWSLPDAATLVAARGRLMQELSSGGAMVSVRATEDEVRPLLAGEDQVGLAAVNGPESVVLSGAEDAVGRIAAELSSRGRKVKRLRVSHAFHSPLMEPMLDAFRAVAKGITYAEPRMPVVSNVTGRLATARELCDPEYWVRHVREAVRFHDGLLAGHADGVTTFLELGPGGVLSAMGQDCLPGHDTVRFLPALRENRTEPVALLEAVGGAYARGATVDWNPLLTGARRVDLPTYPFQRRRYWLDEAEVMGEPDRPAAADDARFWDLVAREDLPELLHTLELDEDQPLGAILPALSAWRRRQEHESTVDKWAYRISWKPVPTGAAALHGTWLLAGPDEDDPVAEALTAHGAHVVRLALGGGREELATALAALDGEIAGVLARPTVTDALALVQALGDAGIGAPLWCVTSGAVSTGAADPLREPDLAQVWGLGRTVALEQSDRWGGLIDLPAELDRTAAARLCAVLGGAGDEDQLAIRPAGVFARRLVRARLDRDAAPWKPRGTVLITGGTGALGAASARWLAANGAEHLVLTSRRGPDAPGSTELAAELTELGARVTLAACDVADRESLARLLDGLPEPPSAVLHIAGTGGPVVPVTELGAADLDGVLASKVAGAAHLDALLGDRQLDAFVLFSSVAGIWGSGGQAGYGAANAYLDALAEQRRARGLTATSVAWAPWGGGGLAEDAAVQDQLRQRGLPAMAPELAISALAAALGQDETCLTVADVDWDRFIPGFTFARPSPLFAGVPEARGLLSGGDGPAVADSALRRELAGLTDADRDKALLDFVRTQIADVLGYDSPELVDPARAFKDLGFDSLSAVEFRNRLTTASGLTLPATMIFDYPTPAVLVRHLRDEITDSAGTPSVTPATVAASDEPIAIVGMGCRLPGGVRTPEQLWQLLAEGRDGITPFPADRGWDTEGMYDSDPDQAGASYVRHGGFIDGLAEFDADFFEISPREAISMDPQQRLLLEVAWEAIEAAGIDPATVHGTDTGVFVGANGNDYMSVLAGAGQGPDGFLGTGTSYSVMSGRVAYALGLEGPTMTIDSACSSSLVALHLAAAALRSGECSLALAGGVTLMTTPGSFIEFSRLRGLAPDGRCKAFAEGADGTNWGEGVGVLLVERLSDAVRNGHPVLAVVRGSAINQDGASNGLTAPNGPSQARVIRQALTAAGLQASEVDAVEAHGTGTRLGDPIEAQALLSTYGAERDVDRPLWLGSVKSNIGHTQAAAGVAGVIKMVLAMRHGLLPQTLHVDAPSTHVDWSSGAVELVTAPRAWPELDRPRRAGVSSFGFSGTNAHLILEQAPDLPAPPVDDAVADGPLPWVLSGKTPQALAAQAARLAEHLTTVPDPAPGDLAWSLLTSRSAFEHRAAVIGTDLDDLRRGLASLASGAAGAEVVTGTATTGALAVMFTGQGAQRVGMGAGLHRRYPVFAQAFDEAAAELDRWLPRPLREIVWAEPGSPDAALLDHTQYTQAALFAVEVALYRLLESWGVRPDRLVGHSIGEVVAAHVAGVWSLPDACALVAARGRLMQELPAEGAMVSVRTTEDEVTALLAGREHEVGIAAVNGPASVVISGAEKAVLEVAATLAAAGVTTKRLAVSHAFHSPLMEPMLDAFRETVAGLTFRAPRMEIVSNVTGRPLTAEEACSPDYWVGHVRGAVRFCDGVRALEAAGVRTFLEVGPDGVLSGMGQECVTGEDTVLVPTLRRDRAEDGAAVTALARLRLRGVPVDWTAFFSGRGARRVDLPTYAFQGERYWPRPSGTAGDVTAAGLGAAGHPLLGAAVAVAGSDEVLFTGRIGTHSHPWLADHAIGDLVLLPGTAFVEMAIRAGDEVGCGLLEELTLAAPLALPARGAVRLQVVVGAADEDGRRALSVHSQPESDAAGQEDWTQHATGVLALAGATGAFAETAWPPAGAEPVDTADYYPRLAEAGMNYGPVFQGLRAAWRRGQEVFAEVALPEAAAEDAGSFGLHPALLDAALHAAGLGSFFTDEGGARLPFAWSGLTLHAAGAATLRVRIAPAGTDAVSVAAADETNAPVATVESLVLRRQDPAATVAAPSLPDSLYRIDWPTVAAEPAGTTTWATLGTLDEAPEKAVRYADLAALTAALDSGTPAPEVVLVPCVGDTGVDELSDAVRELSGQMLKLAREWLADDRLENTTLAVVTRGAVAVHADEGIADLAAAPVWGLLRSAQSENPERIVLLDSDGSGGPDALAAALGSGEPQLAVRAGELRTPRLASLASGGTLVPPARGPAWKLDVTSSGTFDNLALVPSDADRALVPGEVRIGVRAAGLNFRDVMIALGMYPEKAAMGIEAAGVVLEVGPEVTAFAPGDRVIGMFAGAFGPVAITDSRMLARIPDDWSYVRAASVPIVFSTAYYGLVELGGLQAGESVLVHNAAGGVGMAAVQLAQHLGAEVFGTASTGKWDTLRASGLDEEHIASSRDLDFEEKFRRTTGGRGMDVVLDALAREFVDASLRLLPRGGRFLEMGKTDVRTPEEVAAAYPGVEYQAFDLMMGAGPQRVGEVLREVVRLLDTGALRPIPVTTWDVRRAPDAFRYLAKARHTGKIVLTMPETLDEGGTVLVTGGTGTLGGLAARRLVREHGVRHLLLTSRTGRSADGAPELESELRALGAEVEIAACDAADRTALRELLAGIPADRPLTAVVHTAGVLDDGVIGSLTPERLDTVLRPKVDAAVNLHELTAGQDLAAFVLYSAAAGTFGGAGQGNYAAANVFLDALAAYRRANGLPATALAWGLWTETSGITRHLGEADVRRMSRAGMPPLSTEEGMTLFDAALRADEPAMLPARLDVSVFRGAPAEAVPPLLRGLVRTPARRTVAAATRSADDFAQRLTGLTAEEIDGVLLDFVREQAAAVLGHGSPAAVEPGRAFNEMGFDSLTAVEFRNRLNGAAGLRLPATLVFDYPNAEVLAAHLKETLAPEAADPAAVVLGELERLESALAALSPDEGAGASITSRLQALTKAWEDRRSTAGPTDVKDRLQAASTDEVFAFINDELGLS</sequence>
<dbReference type="InterPro" id="IPR041618">
    <property type="entry name" value="PKS_DE"/>
</dbReference>
<dbReference type="InterPro" id="IPR049552">
    <property type="entry name" value="PKS_DH_N"/>
</dbReference>
<keyword evidence="14" id="KW-1185">Reference proteome</keyword>
<dbReference type="CDD" id="cd08956">
    <property type="entry name" value="KR_3_FAS_SDR_x"/>
    <property type="match status" value="1"/>
</dbReference>
<dbReference type="InterPro" id="IPR036736">
    <property type="entry name" value="ACP-like_sf"/>
</dbReference>
<dbReference type="Gene3D" id="1.10.1200.10">
    <property type="entry name" value="ACP-like"/>
    <property type="match status" value="2"/>
</dbReference>
<name>A0A0P4R531_9ACTN</name>
<dbReference type="FunFam" id="3.90.180.10:FF:000032">
    <property type="entry name" value="Probable polyketide synthase pks1"/>
    <property type="match status" value="1"/>
</dbReference>
<dbReference type="SMART" id="SM00822">
    <property type="entry name" value="PKS_KR"/>
    <property type="match status" value="2"/>
</dbReference>
<feature type="region of interest" description="C-terminal hotdog fold" evidence="9">
    <location>
        <begin position="2564"/>
        <end position="2703"/>
    </location>
</feature>
<dbReference type="GO" id="GO:0004315">
    <property type="term" value="F:3-oxoacyl-[acyl-carrier-protein] synthase activity"/>
    <property type="evidence" value="ECO:0007669"/>
    <property type="project" value="InterPro"/>
</dbReference>
<evidence type="ECO:0000256" key="5">
    <source>
        <dbReference type="ARBA" id="ARBA00022679"/>
    </source>
</evidence>
<dbReference type="Pfam" id="PF16197">
    <property type="entry name" value="KAsynt_C_assoc"/>
    <property type="match status" value="2"/>
</dbReference>
<dbReference type="InterPro" id="IPR014043">
    <property type="entry name" value="Acyl_transferase_dom"/>
</dbReference>
<dbReference type="InterPro" id="IPR014030">
    <property type="entry name" value="Ketoacyl_synth_N"/>
</dbReference>
<dbReference type="InterPro" id="IPR013968">
    <property type="entry name" value="PKS_KR"/>
</dbReference>
<evidence type="ECO:0000259" key="10">
    <source>
        <dbReference type="PROSITE" id="PS50075"/>
    </source>
</evidence>
<dbReference type="SUPFAM" id="SSF52151">
    <property type="entry name" value="FabD/lysophospholipase-like"/>
    <property type="match status" value="2"/>
</dbReference>
<dbReference type="Proteomes" id="UP000048965">
    <property type="component" value="Unassembled WGS sequence"/>
</dbReference>
<dbReference type="InterPro" id="IPR036291">
    <property type="entry name" value="NAD(P)-bd_dom_sf"/>
</dbReference>
<dbReference type="Pfam" id="PF13602">
    <property type="entry name" value="ADH_zinc_N_2"/>
    <property type="match status" value="1"/>
</dbReference>
<dbReference type="SMART" id="SM00829">
    <property type="entry name" value="PKS_ER"/>
    <property type="match status" value="1"/>
</dbReference>
<dbReference type="Gene3D" id="3.40.47.10">
    <property type="match status" value="2"/>
</dbReference>
<dbReference type="Gene3D" id="3.30.70.3290">
    <property type="match status" value="2"/>
</dbReference>
<dbReference type="NCBIfam" id="NF045894">
    <property type="entry name" value="PKS_plus_SDR"/>
    <property type="match status" value="1"/>
</dbReference>
<dbReference type="PROSITE" id="PS52019">
    <property type="entry name" value="PKS_MFAS_DH"/>
    <property type="match status" value="1"/>
</dbReference>
<dbReference type="CDD" id="cd05195">
    <property type="entry name" value="enoyl_red"/>
    <property type="match status" value="1"/>
</dbReference>
<dbReference type="Pfam" id="PF22953">
    <property type="entry name" value="SpnB_Rossmann"/>
    <property type="match status" value="1"/>
</dbReference>
<dbReference type="RefSeq" id="WP_042152179.1">
    <property type="nucleotide sequence ID" value="NZ_BBNO01000003.1"/>
</dbReference>
<dbReference type="SMART" id="SM00827">
    <property type="entry name" value="PKS_AT"/>
    <property type="match status" value="2"/>
</dbReference>
<evidence type="ECO:0000313" key="14">
    <source>
        <dbReference type="Proteomes" id="UP000048965"/>
    </source>
</evidence>
<dbReference type="SMART" id="SM00823">
    <property type="entry name" value="PKS_PP"/>
    <property type="match status" value="2"/>
</dbReference>